<reference evidence="1" key="1">
    <citation type="submission" date="2019-03" db="EMBL/GenBank/DDBJ databases">
        <authorList>
            <person name="Mank J."/>
            <person name="Almeida P."/>
        </authorList>
    </citation>
    <scope>NUCLEOTIDE SEQUENCE</scope>
    <source>
        <strain evidence="1">78183</strain>
    </source>
</reference>
<evidence type="ECO:0000313" key="1">
    <source>
        <dbReference type="EMBL" id="VFU35558.1"/>
    </source>
</evidence>
<gene>
    <name evidence="1" type="ORF">SVIM_LOCUS176854</name>
</gene>
<sequence>MIQVQKTKFDETAKNHPRAILTWLRSVSKTPNKKHNKKKERGIVHRKALARAQPLEALIPIRWEPCFGI</sequence>
<dbReference type="EMBL" id="CAADRP010001112">
    <property type="protein sequence ID" value="VFU35558.1"/>
    <property type="molecule type" value="Genomic_DNA"/>
</dbReference>
<protein>
    <submittedName>
        <fullName evidence="1">Uncharacterized protein</fullName>
    </submittedName>
</protein>
<name>A0A6N2LE05_SALVM</name>
<organism evidence="1">
    <name type="scientific">Salix viminalis</name>
    <name type="common">Common osier</name>
    <name type="synonym">Basket willow</name>
    <dbReference type="NCBI Taxonomy" id="40686"/>
    <lineage>
        <taxon>Eukaryota</taxon>
        <taxon>Viridiplantae</taxon>
        <taxon>Streptophyta</taxon>
        <taxon>Embryophyta</taxon>
        <taxon>Tracheophyta</taxon>
        <taxon>Spermatophyta</taxon>
        <taxon>Magnoliopsida</taxon>
        <taxon>eudicotyledons</taxon>
        <taxon>Gunneridae</taxon>
        <taxon>Pentapetalae</taxon>
        <taxon>rosids</taxon>
        <taxon>fabids</taxon>
        <taxon>Malpighiales</taxon>
        <taxon>Salicaceae</taxon>
        <taxon>Saliceae</taxon>
        <taxon>Salix</taxon>
    </lineage>
</organism>
<accession>A0A6N2LE05</accession>
<proteinExistence type="predicted"/>
<dbReference type="AlphaFoldDB" id="A0A6N2LE05"/>